<dbReference type="Proteomes" id="UP001479436">
    <property type="component" value="Unassembled WGS sequence"/>
</dbReference>
<proteinExistence type="predicted"/>
<evidence type="ECO:0000313" key="2">
    <source>
        <dbReference type="Proteomes" id="UP001479436"/>
    </source>
</evidence>
<accession>A0ABR2WSK3</accession>
<keyword evidence="2" id="KW-1185">Reference proteome</keyword>
<comment type="caution">
    <text evidence="1">The sequence shown here is derived from an EMBL/GenBank/DDBJ whole genome shotgun (WGS) entry which is preliminary data.</text>
</comment>
<gene>
    <name evidence="1" type="ORF">K7432_007913</name>
</gene>
<evidence type="ECO:0000313" key="1">
    <source>
        <dbReference type="EMBL" id="KAK9764509.1"/>
    </source>
</evidence>
<sequence length="103" mass="11789">MLFAHQGCCRIFVTRMLRAYKKKVHIMATHDSMYSAPSDHVVTPFMIGSWLLVTPTIHIRGEECIELLLRDTNNRKHHTKQKPTHPLGIGSKEGTCRGICLNY</sequence>
<organism evidence="1 2">
    <name type="scientific">Basidiobolus ranarum</name>
    <dbReference type="NCBI Taxonomy" id="34480"/>
    <lineage>
        <taxon>Eukaryota</taxon>
        <taxon>Fungi</taxon>
        <taxon>Fungi incertae sedis</taxon>
        <taxon>Zoopagomycota</taxon>
        <taxon>Entomophthoromycotina</taxon>
        <taxon>Basidiobolomycetes</taxon>
        <taxon>Basidiobolales</taxon>
        <taxon>Basidiobolaceae</taxon>
        <taxon>Basidiobolus</taxon>
    </lineage>
</organism>
<name>A0ABR2WSK3_9FUNG</name>
<protein>
    <submittedName>
        <fullName evidence="1">Uncharacterized protein</fullName>
    </submittedName>
</protein>
<dbReference type="EMBL" id="JASJQH010000414">
    <property type="protein sequence ID" value="KAK9764509.1"/>
    <property type="molecule type" value="Genomic_DNA"/>
</dbReference>
<reference evidence="1 2" key="1">
    <citation type="submission" date="2023-04" db="EMBL/GenBank/DDBJ databases">
        <title>Genome of Basidiobolus ranarum AG-B5.</title>
        <authorList>
            <person name="Stajich J.E."/>
            <person name="Carter-House D."/>
            <person name="Gryganskyi A."/>
        </authorList>
    </citation>
    <scope>NUCLEOTIDE SEQUENCE [LARGE SCALE GENOMIC DNA]</scope>
    <source>
        <strain evidence="1 2">AG-B5</strain>
    </source>
</reference>